<sequence>MQRTRGNEELCDSQIKVAKSLESILLKRAQQQVADRTFKCAKRGDVELFQGIKEAPRHVVREASTEP</sequence>
<name>A0A6G0KJY2_9STRA</name>
<protein>
    <submittedName>
        <fullName evidence="1">Uncharacterized protein</fullName>
    </submittedName>
</protein>
<dbReference type="AlphaFoldDB" id="A0A6G0KJY2"/>
<gene>
    <name evidence="1" type="ORF">PF010_g18803</name>
</gene>
<evidence type="ECO:0000313" key="1">
    <source>
        <dbReference type="EMBL" id="KAE9089898.1"/>
    </source>
</evidence>
<reference evidence="1 2" key="1">
    <citation type="submission" date="2018-09" db="EMBL/GenBank/DDBJ databases">
        <title>Genomic investigation of the strawberry pathogen Phytophthora fragariae indicates pathogenicity is determined by transcriptional variation in three key races.</title>
        <authorList>
            <person name="Adams T.M."/>
            <person name="Armitage A.D."/>
            <person name="Sobczyk M.K."/>
            <person name="Bates H.J."/>
            <person name="Dunwell J.M."/>
            <person name="Nellist C.F."/>
            <person name="Harrison R.J."/>
        </authorList>
    </citation>
    <scope>NUCLEOTIDE SEQUENCE [LARGE SCALE GENOMIC DNA]</scope>
    <source>
        <strain evidence="1 2">ONT-3</strain>
    </source>
</reference>
<proteinExistence type="predicted"/>
<dbReference type="EMBL" id="QXFX01001459">
    <property type="protein sequence ID" value="KAE9089898.1"/>
    <property type="molecule type" value="Genomic_DNA"/>
</dbReference>
<evidence type="ECO:0000313" key="2">
    <source>
        <dbReference type="Proteomes" id="UP000488956"/>
    </source>
</evidence>
<organism evidence="1 2">
    <name type="scientific">Phytophthora fragariae</name>
    <dbReference type="NCBI Taxonomy" id="53985"/>
    <lineage>
        <taxon>Eukaryota</taxon>
        <taxon>Sar</taxon>
        <taxon>Stramenopiles</taxon>
        <taxon>Oomycota</taxon>
        <taxon>Peronosporomycetes</taxon>
        <taxon>Peronosporales</taxon>
        <taxon>Peronosporaceae</taxon>
        <taxon>Phytophthora</taxon>
    </lineage>
</organism>
<accession>A0A6G0KJY2</accession>
<dbReference type="Proteomes" id="UP000488956">
    <property type="component" value="Unassembled WGS sequence"/>
</dbReference>
<comment type="caution">
    <text evidence="1">The sequence shown here is derived from an EMBL/GenBank/DDBJ whole genome shotgun (WGS) entry which is preliminary data.</text>
</comment>